<evidence type="ECO:0000313" key="2">
    <source>
        <dbReference type="EMBL" id="RHA38151.1"/>
    </source>
</evidence>
<proteinExistence type="predicted"/>
<dbReference type="OrthoDB" id="5181921at2"/>
<evidence type="ECO:0000313" key="3">
    <source>
        <dbReference type="Proteomes" id="UP000283374"/>
    </source>
</evidence>
<dbReference type="RefSeq" id="WP_118768164.1">
    <property type="nucleotide sequence ID" value="NZ_QWKP01000216.1"/>
</dbReference>
<sequence>MAATSNLLVRSLHDLGAAAWFGGTLMGAVGLNGASAAVTDPTDRIRTASVGWAKWAPVNAVAIGAHAVGGLGLILANRGRIKGQQGAAANTVVKTVLTVAAAGTTLYSGILGAKIAAHESAPADSGVTPSTGTPPEVASAQQQQRILQWVTPALVGTLVVLGAQQGEQQRPANLVAGVRAKLARS</sequence>
<name>A0A413RIJ4_9CELL</name>
<evidence type="ECO:0008006" key="4">
    <source>
        <dbReference type="Google" id="ProtNLM"/>
    </source>
</evidence>
<feature type="transmembrane region" description="Helical" evidence="1">
    <location>
        <begin position="55"/>
        <end position="76"/>
    </location>
</feature>
<keyword evidence="1" id="KW-0812">Transmembrane</keyword>
<reference evidence="2 3" key="1">
    <citation type="submission" date="2018-08" db="EMBL/GenBank/DDBJ databases">
        <title>Cellulomonas rhizosphaerae sp. nov., a novel actinomycete isolated from soil.</title>
        <authorList>
            <person name="Tian Y."/>
        </authorList>
    </citation>
    <scope>NUCLEOTIDE SEQUENCE [LARGE SCALE GENOMIC DNA]</scope>
    <source>
        <strain evidence="2 3">NEAU-TCZ24</strain>
    </source>
</reference>
<dbReference type="AlphaFoldDB" id="A0A413RIJ4"/>
<keyword evidence="1" id="KW-0472">Membrane</keyword>
<keyword evidence="1" id="KW-1133">Transmembrane helix</keyword>
<evidence type="ECO:0000256" key="1">
    <source>
        <dbReference type="SAM" id="Phobius"/>
    </source>
</evidence>
<keyword evidence="3" id="KW-1185">Reference proteome</keyword>
<comment type="caution">
    <text evidence="2">The sequence shown here is derived from an EMBL/GenBank/DDBJ whole genome shotgun (WGS) entry which is preliminary data.</text>
</comment>
<gene>
    <name evidence="2" type="ORF">D1825_14705</name>
</gene>
<dbReference type="EMBL" id="QWKP01000216">
    <property type="protein sequence ID" value="RHA38151.1"/>
    <property type="molecule type" value="Genomic_DNA"/>
</dbReference>
<dbReference type="Proteomes" id="UP000283374">
    <property type="component" value="Unassembled WGS sequence"/>
</dbReference>
<organism evidence="2 3">
    <name type="scientific">Cellulomonas rhizosphaerae</name>
    <dbReference type="NCBI Taxonomy" id="2293719"/>
    <lineage>
        <taxon>Bacteria</taxon>
        <taxon>Bacillati</taxon>
        <taxon>Actinomycetota</taxon>
        <taxon>Actinomycetes</taxon>
        <taxon>Micrococcales</taxon>
        <taxon>Cellulomonadaceae</taxon>
        <taxon>Cellulomonas</taxon>
    </lineage>
</organism>
<protein>
    <recommendedName>
        <fullName evidence="4">ABC-type Mn/Zn transport systems, ATPase component</fullName>
    </recommendedName>
</protein>
<accession>A0A413RIJ4</accession>
<feature type="transmembrane region" description="Helical" evidence="1">
    <location>
        <begin position="12"/>
        <end position="35"/>
    </location>
</feature>